<proteinExistence type="predicted"/>
<protein>
    <submittedName>
        <fullName evidence="1">Uncharacterized protein</fullName>
    </submittedName>
</protein>
<name>A0A5B7CYU5_PORTR</name>
<keyword evidence="2" id="KW-1185">Reference proteome</keyword>
<organism evidence="1 2">
    <name type="scientific">Portunus trituberculatus</name>
    <name type="common">Swimming crab</name>
    <name type="synonym">Neptunus trituberculatus</name>
    <dbReference type="NCBI Taxonomy" id="210409"/>
    <lineage>
        <taxon>Eukaryota</taxon>
        <taxon>Metazoa</taxon>
        <taxon>Ecdysozoa</taxon>
        <taxon>Arthropoda</taxon>
        <taxon>Crustacea</taxon>
        <taxon>Multicrustacea</taxon>
        <taxon>Malacostraca</taxon>
        <taxon>Eumalacostraca</taxon>
        <taxon>Eucarida</taxon>
        <taxon>Decapoda</taxon>
        <taxon>Pleocyemata</taxon>
        <taxon>Brachyura</taxon>
        <taxon>Eubrachyura</taxon>
        <taxon>Portunoidea</taxon>
        <taxon>Portunidae</taxon>
        <taxon>Portuninae</taxon>
        <taxon>Portunus</taxon>
    </lineage>
</organism>
<evidence type="ECO:0000313" key="1">
    <source>
        <dbReference type="EMBL" id="MPC13944.1"/>
    </source>
</evidence>
<sequence>MLILVERSGSELAEDPELRERVEGGVAWSGEWPDPGQASSRCVHVGDNLSVEQREAVEDKVESATQGPVRRALGFVIQTTSTLTQHVCTNPTQTNVEHTHPG</sequence>
<dbReference type="EMBL" id="VSRR010000318">
    <property type="protein sequence ID" value="MPC13944.1"/>
    <property type="molecule type" value="Genomic_DNA"/>
</dbReference>
<reference evidence="1 2" key="1">
    <citation type="submission" date="2019-05" db="EMBL/GenBank/DDBJ databases">
        <title>Another draft genome of Portunus trituberculatus and its Hox gene families provides insights of decapod evolution.</title>
        <authorList>
            <person name="Jeong J.-H."/>
            <person name="Song I."/>
            <person name="Kim S."/>
            <person name="Choi T."/>
            <person name="Kim D."/>
            <person name="Ryu S."/>
            <person name="Kim W."/>
        </authorList>
    </citation>
    <scope>NUCLEOTIDE SEQUENCE [LARGE SCALE GENOMIC DNA]</scope>
    <source>
        <tissue evidence="1">Muscle</tissue>
    </source>
</reference>
<dbReference type="AlphaFoldDB" id="A0A5B7CYU5"/>
<gene>
    <name evidence="1" type="ORF">E2C01_006695</name>
</gene>
<evidence type="ECO:0000313" key="2">
    <source>
        <dbReference type="Proteomes" id="UP000324222"/>
    </source>
</evidence>
<accession>A0A5B7CYU5</accession>
<dbReference type="Proteomes" id="UP000324222">
    <property type="component" value="Unassembled WGS sequence"/>
</dbReference>
<comment type="caution">
    <text evidence="1">The sequence shown here is derived from an EMBL/GenBank/DDBJ whole genome shotgun (WGS) entry which is preliminary data.</text>
</comment>